<keyword evidence="2" id="KW-0732">Signal</keyword>
<feature type="region of interest" description="Disordered" evidence="1">
    <location>
        <begin position="78"/>
        <end position="123"/>
    </location>
</feature>
<accession>A0A137NZL3</accession>
<feature type="compositionally biased region" description="Gly residues" evidence="1">
    <location>
        <begin position="83"/>
        <end position="96"/>
    </location>
</feature>
<proteinExistence type="predicted"/>
<sequence>MKFSSIYLAAGLLLSETATCTPVLERRLFNGGPGPNIQYPESFGKTGGAWFANPFQVFMNMVSGKGIGKSIEDSAQFVQFPGIPGGGNMNTGGDNGGQQQQQMQQPQQQQQSQPQQQQQGSGAMKLDTVTLLITSSLLQSSTSSPVLERRLISPSMQLPSQMGTGNFKPGDTVGGGFFFNPFSALNPGGGGLFGDIFNFYKFTKGENGVDINKVNGSGN</sequence>
<dbReference type="AlphaFoldDB" id="A0A137NZL3"/>
<name>A0A137NZL3_CONC2</name>
<evidence type="ECO:0000313" key="4">
    <source>
        <dbReference type="Proteomes" id="UP000070444"/>
    </source>
</evidence>
<evidence type="ECO:0000313" key="3">
    <source>
        <dbReference type="EMBL" id="KXN68101.1"/>
    </source>
</evidence>
<evidence type="ECO:0000256" key="2">
    <source>
        <dbReference type="SAM" id="SignalP"/>
    </source>
</evidence>
<protein>
    <submittedName>
        <fullName evidence="3">Uncharacterized protein</fullName>
    </submittedName>
</protein>
<dbReference type="Proteomes" id="UP000070444">
    <property type="component" value="Unassembled WGS sequence"/>
</dbReference>
<gene>
    <name evidence="3" type="ORF">CONCODRAFT_9742</name>
</gene>
<dbReference type="EMBL" id="KQ964596">
    <property type="protein sequence ID" value="KXN68101.1"/>
    <property type="molecule type" value="Genomic_DNA"/>
</dbReference>
<feature type="signal peptide" evidence="2">
    <location>
        <begin position="1"/>
        <end position="20"/>
    </location>
</feature>
<feature type="compositionally biased region" description="Low complexity" evidence="1">
    <location>
        <begin position="97"/>
        <end position="123"/>
    </location>
</feature>
<keyword evidence="4" id="KW-1185">Reference proteome</keyword>
<evidence type="ECO:0000256" key="1">
    <source>
        <dbReference type="SAM" id="MobiDB-lite"/>
    </source>
</evidence>
<organism evidence="3 4">
    <name type="scientific">Conidiobolus coronatus (strain ATCC 28846 / CBS 209.66 / NRRL 28638)</name>
    <name type="common">Delacroixia coronata</name>
    <dbReference type="NCBI Taxonomy" id="796925"/>
    <lineage>
        <taxon>Eukaryota</taxon>
        <taxon>Fungi</taxon>
        <taxon>Fungi incertae sedis</taxon>
        <taxon>Zoopagomycota</taxon>
        <taxon>Entomophthoromycotina</taxon>
        <taxon>Entomophthoromycetes</taxon>
        <taxon>Entomophthorales</taxon>
        <taxon>Ancylistaceae</taxon>
        <taxon>Conidiobolus</taxon>
    </lineage>
</organism>
<reference evidence="3 4" key="1">
    <citation type="journal article" date="2015" name="Genome Biol. Evol.">
        <title>Phylogenomic analyses indicate that early fungi evolved digesting cell walls of algal ancestors of land plants.</title>
        <authorList>
            <person name="Chang Y."/>
            <person name="Wang S."/>
            <person name="Sekimoto S."/>
            <person name="Aerts A.L."/>
            <person name="Choi C."/>
            <person name="Clum A."/>
            <person name="LaButti K.M."/>
            <person name="Lindquist E.A."/>
            <person name="Yee Ngan C."/>
            <person name="Ohm R.A."/>
            <person name="Salamov A.A."/>
            <person name="Grigoriev I.V."/>
            <person name="Spatafora J.W."/>
            <person name="Berbee M.L."/>
        </authorList>
    </citation>
    <scope>NUCLEOTIDE SEQUENCE [LARGE SCALE GENOMIC DNA]</scope>
    <source>
        <strain evidence="3 4">NRRL 28638</strain>
    </source>
</reference>
<feature type="chain" id="PRO_5007294278" evidence="2">
    <location>
        <begin position="21"/>
        <end position="219"/>
    </location>
</feature>